<dbReference type="PROSITE" id="PS51779">
    <property type="entry name" value="POTRA"/>
    <property type="match status" value="3"/>
</dbReference>
<evidence type="ECO:0000256" key="4">
    <source>
        <dbReference type="ARBA" id="ARBA00022729"/>
    </source>
</evidence>
<evidence type="ECO:0000313" key="12">
    <source>
        <dbReference type="EMBL" id="KDS53431.1"/>
    </source>
</evidence>
<dbReference type="PROSITE" id="PS50993">
    <property type="entry name" value="NIDOGEN_G2"/>
    <property type="match status" value="1"/>
</dbReference>
<keyword evidence="2" id="KW-1134">Transmembrane beta strand</keyword>
<dbReference type="PANTHER" id="PTHR12815">
    <property type="entry name" value="SORTING AND ASSEMBLY MACHINERY SAMM50 PROTEIN FAMILY MEMBER"/>
    <property type="match status" value="1"/>
</dbReference>
<dbReference type="EMBL" id="JNHM01000031">
    <property type="protein sequence ID" value="KDS53431.1"/>
    <property type="molecule type" value="Genomic_DNA"/>
</dbReference>
<dbReference type="RefSeq" id="WP_005844499.1">
    <property type="nucleotide sequence ID" value="NZ_JNHM01000031.1"/>
</dbReference>
<dbReference type="PATRIC" id="fig|1339352.3.peg.2638"/>
<proteinExistence type="predicted"/>
<evidence type="ECO:0000256" key="8">
    <source>
        <dbReference type="NCBIfam" id="TIGR03303"/>
    </source>
</evidence>
<dbReference type="InterPro" id="IPR010827">
    <property type="entry name" value="BamA/TamA_POTRA"/>
</dbReference>
<dbReference type="Pfam" id="PF01103">
    <property type="entry name" value="Omp85"/>
    <property type="match status" value="1"/>
</dbReference>
<protein>
    <recommendedName>
        <fullName evidence="8">Outer membrane protein assembly factor BamA</fullName>
    </recommendedName>
</protein>
<evidence type="ECO:0000256" key="7">
    <source>
        <dbReference type="ARBA" id="ARBA00023237"/>
    </source>
</evidence>
<feature type="domain" description="Nidogen G2 beta-barrel" evidence="10">
    <location>
        <begin position="781"/>
        <end position="880"/>
    </location>
</feature>
<evidence type="ECO:0000256" key="3">
    <source>
        <dbReference type="ARBA" id="ARBA00022692"/>
    </source>
</evidence>
<dbReference type="PANTHER" id="PTHR12815:SF47">
    <property type="entry name" value="TRANSLOCATION AND ASSEMBLY MODULE SUBUNIT TAMA"/>
    <property type="match status" value="1"/>
</dbReference>
<dbReference type="Pfam" id="PF07244">
    <property type="entry name" value="POTRA"/>
    <property type="match status" value="5"/>
</dbReference>
<gene>
    <name evidence="12" type="primary">yaeT</name>
    <name evidence="12" type="ORF">M099_2742</name>
</gene>
<evidence type="ECO:0000313" key="13">
    <source>
        <dbReference type="Proteomes" id="UP000027661"/>
    </source>
</evidence>
<dbReference type="Gene3D" id="2.40.160.50">
    <property type="entry name" value="membrane protein fhac: a member of the omp85/tpsb transporter family"/>
    <property type="match status" value="1"/>
</dbReference>
<keyword evidence="6" id="KW-0472">Membrane</keyword>
<comment type="caution">
    <text evidence="12">The sequence shown here is derived from an EMBL/GenBank/DDBJ whole genome shotgun (WGS) entry which is preliminary data.</text>
</comment>
<dbReference type="InterPro" id="IPR000184">
    <property type="entry name" value="Bac_surfAg_D15"/>
</dbReference>
<feature type="domain" description="POTRA" evidence="11">
    <location>
        <begin position="294"/>
        <end position="375"/>
    </location>
</feature>
<feature type="signal peptide" evidence="9">
    <location>
        <begin position="1"/>
        <end position="24"/>
    </location>
</feature>
<keyword evidence="3" id="KW-0812">Transmembrane</keyword>
<dbReference type="Gene3D" id="3.10.20.310">
    <property type="entry name" value="membrane protein fhac"/>
    <property type="match status" value="5"/>
</dbReference>
<reference evidence="12 13" key="1">
    <citation type="submission" date="2014-04" db="EMBL/GenBank/DDBJ databases">
        <authorList>
            <person name="Sears C."/>
            <person name="Carroll K."/>
            <person name="Sack B.R."/>
            <person name="Qadri F."/>
            <person name="Myers L.L."/>
            <person name="Chung G.-T."/>
            <person name="Escheverria P."/>
            <person name="Fraser C.M."/>
            <person name="Sadzewicz L."/>
            <person name="Shefchek K.A."/>
            <person name="Tallon L."/>
            <person name="Das S.P."/>
            <person name="Daugherty S."/>
            <person name="Mongodin E.F."/>
        </authorList>
    </citation>
    <scope>NUCLEOTIDE SEQUENCE [LARGE SCALE GENOMIC DNA]</scope>
    <source>
        <strain evidence="12 13">3975 RP4</strain>
    </source>
</reference>
<dbReference type="InterPro" id="IPR023707">
    <property type="entry name" value="OM_assembly_BamA"/>
</dbReference>
<organism evidence="12 13">
    <name type="scientific">Phocaeicola vulgatus str. 3975 RP4</name>
    <dbReference type="NCBI Taxonomy" id="1339352"/>
    <lineage>
        <taxon>Bacteria</taxon>
        <taxon>Pseudomonadati</taxon>
        <taxon>Bacteroidota</taxon>
        <taxon>Bacteroidia</taxon>
        <taxon>Bacteroidales</taxon>
        <taxon>Bacteroidaceae</taxon>
        <taxon>Phocaeicola</taxon>
    </lineage>
</organism>
<dbReference type="InterPro" id="IPR006605">
    <property type="entry name" value="G2_nidogen/fibulin_G2F"/>
</dbReference>
<evidence type="ECO:0000256" key="9">
    <source>
        <dbReference type="SAM" id="SignalP"/>
    </source>
</evidence>
<feature type="domain" description="POTRA" evidence="11">
    <location>
        <begin position="203"/>
        <end position="291"/>
    </location>
</feature>
<dbReference type="Proteomes" id="UP000027661">
    <property type="component" value="Unassembled WGS sequence"/>
</dbReference>
<sequence length="880" mass="100711">MLYRISLILLTLTCLFCFSTGSYAQEANVEENDNPVILYSGTPKKYEIGGIKVEGVKNYEDYVLIGLSGLSVGQTIVVPGDDITTAVKRYWRHGLFSDVQILAEKIVGDKIYLKIILAQRPRIADIRYHGVKKSEREDLEAKLGLVKGSQITPNLIDRAKILIKKHFDEKGFKNAEVTIVERDLADNKDQVDVDVMIDKKEKVKVHKITIDGNTVLSDKKLKRVMKKTNEKNKLVNLFRTKKFIEEKYEEDKQHIIDKYNELGYRDAQIVVDSVSPYDDRTVDVYMKIEEGDKYYLRNVTWVGNTIYASDWLNEQLRMKKGDVYNQKLMTERLTGDEDAIGNYYYNKGYVFYNLDPVEVNIDGDSIDLEMRIQEGPQASISKVRINGNDRLYENVVRRELRTKPGDLFSKEALERSYREIAQMGHFNPENIQPDVQPDPTNGTVDINWNLESKANDQVEFSAGWGQTGVIGKLSLKFTNFSMANLFHKSDNYRGFLPQGDGQTLTISGQTNGSYYQSYSVSFFDPWFGGKRPNSFSVSAFYSIQTDISSNYYNSAYMNNYYNYYSGYGNYYGGYNNNYESFYDPDKSIQMYGASIGWGKRLRWPDDYFTLSAELSYQRFILKDWSYLYIKLNNGEYMSTGNCNNLSLNLTLARNSTDNPIFPRRGSEFSASVQLTPPYSLFSNKDYSVYGKDDYDEAASMFNWIEYHKWKFKSKTYTALTGGQKCPVIMTRAEFGLLGHYNKYKKSPFETFYMGGDGMTGYSTSYASETIALRGYENGSLTPYGSEGYAYVRLGAELRYPLMLENSTSIYALGFIEGGNAWTDVSKFNPFQLKRSAGVGVRIFLPMIGMMGIDWAYGFDKINGSSQYSGSQFHFILGQEF</sequence>
<keyword evidence="5" id="KW-0677">Repeat</keyword>
<evidence type="ECO:0000256" key="2">
    <source>
        <dbReference type="ARBA" id="ARBA00022452"/>
    </source>
</evidence>
<dbReference type="PIRSF" id="PIRSF006076">
    <property type="entry name" value="OM_assembly_OMP85"/>
    <property type="match status" value="1"/>
</dbReference>
<evidence type="ECO:0000259" key="10">
    <source>
        <dbReference type="PROSITE" id="PS50993"/>
    </source>
</evidence>
<accession>A0A069SFY9</accession>
<keyword evidence="7" id="KW-0998">Cell outer membrane</keyword>
<dbReference type="AlphaFoldDB" id="A0A069SFY9"/>
<evidence type="ECO:0000256" key="5">
    <source>
        <dbReference type="ARBA" id="ARBA00022737"/>
    </source>
</evidence>
<evidence type="ECO:0000256" key="1">
    <source>
        <dbReference type="ARBA" id="ARBA00004370"/>
    </source>
</evidence>
<dbReference type="NCBIfam" id="TIGR03303">
    <property type="entry name" value="OM_YaeT"/>
    <property type="match status" value="1"/>
</dbReference>
<dbReference type="InterPro" id="IPR034746">
    <property type="entry name" value="POTRA"/>
</dbReference>
<keyword evidence="4 9" id="KW-0732">Signal</keyword>
<dbReference type="GO" id="GO:0009279">
    <property type="term" value="C:cell outer membrane"/>
    <property type="evidence" value="ECO:0007669"/>
    <property type="project" value="UniProtKB-UniRule"/>
</dbReference>
<name>A0A069SFY9_PHOVU</name>
<feature type="domain" description="POTRA" evidence="11">
    <location>
        <begin position="378"/>
        <end position="453"/>
    </location>
</feature>
<evidence type="ECO:0000256" key="6">
    <source>
        <dbReference type="ARBA" id="ARBA00023136"/>
    </source>
</evidence>
<dbReference type="GO" id="GO:0071709">
    <property type="term" value="P:membrane assembly"/>
    <property type="evidence" value="ECO:0007669"/>
    <property type="project" value="InterPro"/>
</dbReference>
<evidence type="ECO:0000259" key="11">
    <source>
        <dbReference type="PROSITE" id="PS51779"/>
    </source>
</evidence>
<dbReference type="InterPro" id="IPR039910">
    <property type="entry name" value="D15-like"/>
</dbReference>
<comment type="subcellular location">
    <subcellularLocation>
        <location evidence="1">Membrane</location>
    </subcellularLocation>
</comment>
<feature type="chain" id="PRO_5001666498" description="Outer membrane protein assembly factor BamA" evidence="9">
    <location>
        <begin position="25"/>
        <end position="880"/>
    </location>
</feature>